<dbReference type="EMBL" id="JBANQN010000007">
    <property type="protein sequence ID" value="KAK6785525.1"/>
    <property type="molecule type" value="Genomic_DNA"/>
</dbReference>
<sequence length="27" mass="3276">MLQARELVEHQILWQIRKGSSSLWHDN</sequence>
<organism evidence="1 2">
    <name type="scientific">Solanum bulbocastanum</name>
    <name type="common">Wild potato</name>
    <dbReference type="NCBI Taxonomy" id="147425"/>
    <lineage>
        <taxon>Eukaryota</taxon>
        <taxon>Viridiplantae</taxon>
        <taxon>Streptophyta</taxon>
        <taxon>Embryophyta</taxon>
        <taxon>Tracheophyta</taxon>
        <taxon>Spermatophyta</taxon>
        <taxon>Magnoliopsida</taxon>
        <taxon>eudicotyledons</taxon>
        <taxon>Gunneridae</taxon>
        <taxon>Pentapetalae</taxon>
        <taxon>asterids</taxon>
        <taxon>lamiids</taxon>
        <taxon>Solanales</taxon>
        <taxon>Solanaceae</taxon>
        <taxon>Solanoideae</taxon>
        <taxon>Solaneae</taxon>
        <taxon>Solanum</taxon>
    </lineage>
</organism>
<keyword evidence="2" id="KW-1185">Reference proteome</keyword>
<reference evidence="1 2" key="1">
    <citation type="submission" date="2024-02" db="EMBL/GenBank/DDBJ databases">
        <title>de novo genome assembly of Solanum bulbocastanum strain 11H21.</title>
        <authorList>
            <person name="Hosaka A.J."/>
        </authorList>
    </citation>
    <scope>NUCLEOTIDE SEQUENCE [LARGE SCALE GENOMIC DNA]</scope>
    <source>
        <tissue evidence="1">Young leaves</tissue>
    </source>
</reference>
<comment type="caution">
    <text evidence="1">The sequence shown here is derived from an EMBL/GenBank/DDBJ whole genome shotgun (WGS) entry which is preliminary data.</text>
</comment>
<dbReference type="AlphaFoldDB" id="A0AAN8TD01"/>
<name>A0AAN8TD01_SOLBU</name>
<evidence type="ECO:0000313" key="1">
    <source>
        <dbReference type="EMBL" id="KAK6785525.1"/>
    </source>
</evidence>
<protein>
    <submittedName>
        <fullName evidence="1">Uncharacterized protein</fullName>
    </submittedName>
</protein>
<accession>A0AAN8TD01</accession>
<proteinExistence type="predicted"/>
<dbReference type="Proteomes" id="UP001371456">
    <property type="component" value="Unassembled WGS sequence"/>
</dbReference>
<gene>
    <name evidence="1" type="ORF">RDI58_018980</name>
</gene>
<evidence type="ECO:0000313" key="2">
    <source>
        <dbReference type="Proteomes" id="UP001371456"/>
    </source>
</evidence>